<sequence length="405" mass="43907">MNEFARKHWDPNAEGPLEGIRVLDLSRLVAGDMLSLQLADFGADVIKIEPPAGDPLREWKDEGLSLFWKTYGRNKRSVVLNLRETADREALWALVAGADVLIENFRPGTLEQMGFGPDALLARNPDLVVVRISGFGQTGPYAAFPGFGTIVEGMSGYAYRTGFPDREPVLPPLALADMIAGVYGMSATMTALFARQQGRARGQVIDLSLLEPIFSVLGPEAGIYALNGTVKERIGSASNTACPRNVYRCADGKYVALSGSTPAVARRIFEIIGRADMNEDPRFRSNSERLKHRDLVDEAIGAWFAVRSHDEALAIMRDSGATVGPIYNIADATEDAHFAEREVIVSLDDAEHGTLPMHNIVPRMSETPGRFRRPAPALGEHTAEVLAEVELSPATVAAVVAGVAR</sequence>
<keyword evidence="1 2" id="KW-0808">Transferase</keyword>
<evidence type="ECO:0000313" key="2">
    <source>
        <dbReference type="EMBL" id="KOF20885.1"/>
    </source>
</evidence>
<dbReference type="InterPro" id="IPR023606">
    <property type="entry name" value="CoA-Trfase_III_dom_1_sf"/>
</dbReference>
<dbReference type="GO" id="GO:0008410">
    <property type="term" value="F:CoA-transferase activity"/>
    <property type="evidence" value="ECO:0007669"/>
    <property type="project" value="TreeGrafter"/>
</dbReference>
<dbReference type="AlphaFoldDB" id="A0A0L8C1Y1"/>
<gene>
    <name evidence="2" type="ORF">AC244_05540</name>
</gene>
<dbReference type="RefSeq" id="WP_053247817.1">
    <property type="nucleotide sequence ID" value="NZ_LGAP01000002.1"/>
</dbReference>
<evidence type="ECO:0000313" key="3">
    <source>
        <dbReference type="Proteomes" id="UP000037425"/>
    </source>
</evidence>
<evidence type="ECO:0000256" key="1">
    <source>
        <dbReference type="ARBA" id="ARBA00022679"/>
    </source>
</evidence>
<dbReference type="OrthoDB" id="9806585at2"/>
<comment type="caution">
    <text evidence="2">The sequence shown here is derived from an EMBL/GenBank/DDBJ whole genome shotgun (WGS) entry which is preliminary data.</text>
</comment>
<dbReference type="SUPFAM" id="SSF89796">
    <property type="entry name" value="CoA-transferase family III (CaiB/BaiF)"/>
    <property type="match status" value="1"/>
</dbReference>
<dbReference type="PATRIC" id="fig|106592.7.peg.2744"/>
<dbReference type="EMBL" id="LGAP01000002">
    <property type="protein sequence ID" value="KOF20885.1"/>
    <property type="molecule type" value="Genomic_DNA"/>
</dbReference>
<dbReference type="Pfam" id="PF02515">
    <property type="entry name" value="CoA_transf_3"/>
    <property type="match status" value="1"/>
</dbReference>
<organism evidence="2 3">
    <name type="scientific">Ensifer adhaerens</name>
    <name type="common">Sinorhizobium morelense</name>
    <dbReference type="NCBI Taxonomy" id="106592"/>
    <lineage>
        <taxon>Bacteria</taxon>
        <taxon>Pseudomonadati</taxon>
        <taxon>Pseudomonadota</taxon>
        <taxon>Alphaproteobacteria</taxon>
        <taxon>Hyphomicrobiales</taxon>
        <taxon>Rhizobiaceae</taxon>
        <taxon>Sinorhizobium/Ensifer group</taxon>
        <taxon>Ensifer</taxon>
    </lineage>
</organism>
<name>A0A0L8C1Y1_ENSAD</name>
<protein>
    <submittedName>
        <fullName evidence="2">Acyl-CoA transferase</fullName>
    </submittedName>
</protein>
<dbReference type="Gene3D" id="3.30.1540.10">
    <property type="entry name" value="formyl-coa transferase, domain 3"/>
    <property type="match status" value="1"/>
</dbReference>
<accession>A0A0L8C1Y1</accession>
<dbReference type="InterPro" id="IPR050483">
    <property type="entry name" value="CoA-transferase_III_domain"/>
</dbReference>
<dbReference type="PANTHER" id="PTHR48207:SF3">
    <property type="entry name" value="SUCCINATE--HYDROXYMETHYLGLUTARATE COA-TRANSFERASE"/>
    <property type="match status" value="1"/>
</dbReference>
<dbReference type="InterPro" id="IPR003673">
    <property type="entry name" value="CoA-Trfase_fam_III"/>
</dbReference>
<dbReference type="InterPro" id="IPR044855">
    <property type="entry name" value="CoA-Trfase_III_dom3_sf"/>
</dbReference>
<dbReference type="PANTHER" id="PTHR48207">
    <property type="entry name" value="SUCCINATE--HYDROXYMETHYLGLUTARATE COA-TRANSFERASE"/>
    <property type="match status" value="1"/>
</dbReference>
<dbReference type="Proteomes" id="UP000037425">
    <property type="component" value="Unassembled WGS sequence"/>
</dbReference>
<proteinExistence type="predicted"/>
<reference evidence="3" key="1">
    <citation type="submission" date="2015-07" db="EMBL/GenBank/DDBJ databases">
        <title>Whole genome sequence of an Ensifer adhaerens strain isolated from a cave pool in the Wind Cave National Park.</title>
        <authorList>
            <person name="Eng W.W.H."/>
            <person name="Gan H.M."/>
            <person name="Barton H.A."/>
            <person name="Savka M.A."/>
        </authorList>
    </citation>
    <scope>NUCLEOTIDE SEQUENCE [LARGE SCALE GENOMIC DNA]</scope>
    <source>
        <strain evidence="3">SD006</strain>
    </source>
</reference>
<dbReference type="Gene3D" id="3.40.50.10540">
    <property type="entry name" value="Crotonobetainyl-coa:carnitine coa-transferase, domain 1"/>
    <property type="match status" value="1"/>
</dbReference>